<comment type="caution">
    <text evidence="2">The sequence shown here is derived from an EMBL/GenBank/DDBJ whole genome shotgun (WGS) entry which is preliminary data.</text>
</comment>
<reference evidence="2 4" key="1">
    <citation type="submission" date="2023-11" db="EMBL/GenBank/DDBJ databases">
        <title>MicrobeMod: A computational toolkit for identifying prokaryotic methylation and restriction-modification with nanopore sequencing.</title>
        <authorList>
            <person name="Crits-Christoph A."/>
            <person name="Kang S.C."/>
            <person name="Lee H."/>
            <person name="Ostrov N."/>
        </authorList>
    </citation>
    <scope>NUCLEOTIDE SEQUENCE [LARGE SCALE GENOMIC DNA]</scope>
    <source>
        <strain evidence="2 4">DSMZ 700</strain>
    </source>
</reference>
<name>A0AAW9DL03_ACIAO</name>
<organism evidence="2 4">
    <name type="scientific">Acidiphilium acidophilum</name>
    <name type="common">Thiobacillus acidophilus</name>
    <dbReference type="NCBI Taxonomy" id="76588"/>
    <lineage>
        <taxon>Bacteria</taxon>
        <taxon>Pseudomonadati</taxon>
        <taxon>Pseudomonadota</taxon>
        <taxon>Alphaproteobacteria</taxon>
        <taxon>Acetobacterales</taxon>
        <taxon>Acidocellaceae</taxon>
        <taxon>Acidiphilium</taxon>
    </lineage>
</organism>
<dbReference type="RefSeq" id="WP_287995515.1">
    <property type="nucleotide sequence ID" value="NZ_JAWXYB010000001.1"/>
</dbReference>
<dbReference type="Proteomes" id="UP001279553">
    <property type="component" value="Unassembled WGS sequence"/>
</dbReference>
<proteinExistence type="predicted"/>
<dbReference type="EMBL" id="JAWXYB010000017">
    <property type="protein sequence ID" value="MDX5929677.1"/>
    <property type="molecule type" value="Genomic_DNA"/>
</dbReference>
<keyword evidence="4" id="KW-1185">Reference proteome</keyword>
<evidence type="ECO:0000313" key="2">
    <source>
        <dbReference type="EMBL" id="MDX5929650.1"/>
    </source>
</evidence>
<evidence type="ECO:0000313" key="3">
    <source>
        <dbReference type="EMBL" id="MDX5929677.1"/>
    </source>
</evidence>
<dbReference type="AlphaFoldDB" id="A0AAW9DL03"/>
<sequence>MSDYMAMQLGSINGILASEQAQRRLDEMIAWRNRNQNAPPQVDPASFYDLINQHNALVEDFNRQSKENANLKWQLLQKDAVVSRKSVEIEKLKLDLMDERIKLHETEFKLQRSEQHGLQWVETIGKFLKAYRHYRRLLGIKRGDPYDVPGYW</sequence>
<evidence type="ECO:0000313" key="1">
    <source>
        <dbReference type="EMBL" id="MDX5929159.1"/>
    </source>
</evidence>
<dbReference type="EMBL" id="JAWXYB010000001">
    <property type="protein sequence ID" value="MDX5929159.1"/>
    <property type="molecule type" value="Genomic_DNA"/>
</dbReference>
<evidence type="ECO:0000313" key="4">
    <source>
        <dbReference type="Proteomes" id="UP001279553"/>
    </source>
</evidence>
<dbReference type="EMBL" id="JAWXYB010000015">
    <property type="protein sequence ID" value="MDX5929650.1"/>
    <property type="molecule type" value="Genomic_DNA"/>
</dbReference>
<gene>
    <name evidence="1" type="ORF">SIL87_00040</name>
    <name evidence="2" type="ORF">SIL87_02565</name>
    <name evidence="3" type="ORF">SIL87_02705</name>
</gene>
<protein>
    <submittedName>
        <fullName evidence="2">Uncharacterized protein</fullName>
    </submittedName>
</protein>
<accession>A0AAW9DL03</accession>